<organism evidence="2 3">
    <name type="scientific">Pseudocercospora fijiensis (strain CIRAD86)</name>
    <name type="common">Black leaf streak disease fungus</name>
    <name type="synonym">Mycosphaerella fijiensis</name>
    <dbReference type="NCBI Taxonomy" id="383855"/>
    <lineage>
        <taxon>Eukaryota</taxon>
        <taxon>Fungi</taxon>
        <taxon>Dikarya</taxon>
        <taxon>Ascomycota</taxon>
        <taxon>Pezizomycotina</taxon>
        <taxon>Dothideomycetes</taxon>
        <taxon>Dothideomycetidae</taxon>
        <taxon>Mycosphaerellales</taxon>
        <taxon>Mycosphaerellaceae</taxon>
        <taxon>Pseudocercospora</taxon>
    </lineage>
</organism>
<feature type="region of interest" description="Disordered" evidence="1">
    <location>
        <begin position="137"/>
        <end position="179"/>
    </location>
</feature>
<keyword evidence="3" id="KW-1185">Reference proteome</keyword>
<sequence length="179" mass="19424">MVAKETCQTSPPKLLARANSGTAGTSFLRGPKMIYLYRGYRSNSKTSNSSRDTEERLWSSDANEPDIIDFNWVKVTLLGPSYGSLNSWPGPAEAFASLSQGNGTLAAILKQVCASLVNHPAVRIASQASMIKMTDEEHPHNVISSEPLSSSFDPSDPILTLLPEEHDSSRRTDNALLST</sequence>
<dbReference type="KEGG" id="pfj:MYCFIDRAFT_177769"/>
<dbReference type="AlphaFoldDB" id="M3A384"/>
<proteinExistence type="predicted"/>
<dbReference type="EMBL" id="KB446562">
    <property type="protein sequence ID" value="EME79106.1"/>
    <property type="molecule type" value="Genomic_DNA"/>
</dbReference>
<feature type="compositionally biased region" description="Basic and acidic residues" evidence="1">
    <location>
        <begin position="163"/>
        <end position="173"/>
    </location>
</feature>
<feature type="compositionally biased region" description="Low complexity" evidence="1">
    <location>
        <begin position="143"/>
        <end position="159"/>
    </location>
</feature>
<dbReference type="RefSeq" id="XP_007929916.1">
    <property type="nucleotide sequence ID" value="XM_007931725.1"/>
</dbReference>
<evidence type="ECO:0000313" key="2">
    <source>
        <dbReference type="EMBL" id="EME79106.1"/>
    </source>
</evidence>
<evidence type="ECO:0000313" key="3">
    <source>
        <dbReference type="Proteomes" id="UP000016932"/>
    </source>
</evidence>
<evidence type="ECO:0000256" key="1">
    <source>
        <dbReference type="SAM" id="MobiDB-lite"/>
    </source>
</evidence>
<dbReference type="GeneID" id="19333841"/>
<name>M3A384_PSEFD</name>
<reference evidence="2 3" key="1">
    <citation type="journal article" date="2012" name="PLoS Pathog.">
        <title>Diverse lifestyles and strategies of plant pathogenesis encoded in the genomes of eighteen Dothideomycetes fungi.</title>
        <authorList>
            <person name="Ohm R.A."/>
            <person name="Feau N."/>
            <person name="Henrissat B."/>
            <person name="Schoch C.L."/>
            <person name="Horwitz B.A."/>
            <person name="Barry K.W."/>
            <person name="Condon B.J."/>
            <person name="Copeland A.C."/>
            <person name="Dhillon B."/>
            <person name="Glaser F."/>
            <person name="Hesse C.N."/>
            <person name="Kosti I."/>
            <person name="LaButti K."/>
            <person name="Lindquist E.A."/>
            <person name="Lucas S."/>
            <person name="Salamov A.A."/>
            <person name="Bradshaw R.E."/>
            <person name="Ciuffetti L."/>
            <person name="Hamelin R.C."/>
            <person name="Kema G.H.J."/>
            <person name="Lawrence C."/>
            <person name="Scott J.A."/>
            <person name="Spatafora J.W."/>
            <person name="Turgeon B.G."/>
            <person name="de Wit P.J.G.M."/>
            <person name="Zhong S."/>
            <person name="Goodwin S.B."/>
            <person name="Grigoriev I.V."/>
        </authorList>
    </citation>
    <scope>NUCLEOTIDE SEQUENCE [LARGE SCALE GENOMIC DNA]</scope>
    <source>
        <strain evidence="2 3">CIRAD86</strain>
    </source>
</reference>
<gene>
    <name evidence="2" type="ORF">MYCFIDRAFT_177769</name>
</gene>
<accession>M3A384</accession>
<dbReference type="HOGENOM" id="CLU_1504090_0_0_1"/>
<dbReference type="OrthoDB" id="425534at2759"/>
<protein>
    <submittedName>
        <fullName evidence="2">Uncharacterized protein</fullName>
    </submittedName>
</protein>
<dbReference type="VEuPathDB" id="FungiDB:MYCFIDRAFT_177769"/>
<dbReference type="Proteomes" id="UP000016932">
    <property type="component" value="Unassembled WGS sequence"/>
</dbReference>